<dbReference type="GO" id="GO:0008531">
    <property type="term" value="F:riboflavin kinase activity"/>
    <property type="evidence" value="ECO:0007669"/>
    <property type="project" value="UniProtKB-UniRule"/>
</dbReference>
<keyword evidence="8 14" id="KW-0418">Kinase</keyword>
<dbReference type="Proteomes" id="UP000250796">
    <property type="component" value="Chromosome MESINF"/>
</dbReference>
<dbReference type="SMART" id="SM00904">
    <property type="entry name" value="Flavokinase"/>
    <property type="match status" value="1"/>
</dbReference>
<evidence type="ECO:0000313" key="17">
    <source>
        <dbReference type="Proteomes" id="UP000250796"/>
    </source>
</evidence>
<name>A0A7Z7LDD2_9BACT</name>
<proteinExistence type="inferred from homology"/>
<evidence type="ECO:0000256" key="4">
    <source>
        <dbReference type="ARBA" id="ARBA00022643"/>
    </source>
</evidence>
<dbReference type="Pfam" id="PF01687">
    <property type="entry name" value="Flavokinase"/>
    <property type="match status" value="1"/>
</dbReference>
<dbReference type="InterPro" id="IPR023468">
    <property type="entry name" value="Riboflavin_kinase"/>
</dbReference>
<evidence type="ECO:0000256" key="5">
    <source>
        <dbReference type="ARBA" id="ARBA00022679"/>
    </source>
</evidence>
<dbReference type="GO" id="GO:0003919">
    <property type="term" value="F:FMN adenylyltransferase activity"/>
    <property type="evidence" value="ECO:0007669"/>
    <property type="project" value="UniProtKB-UniRule"/>
</dbReference>
<comment type="similarity">
    <text evidence="14">Belongs to the ribF family.</text>
</comment>
<dbReference type="GO" id="GO:0009231">
    <property type="term" value="P:riboflavin biosynthetic process"/>
    <property type="evidence" value="ECO:0007669"/>
    <property type="project" value="InterPro"/>
</dbReference>
<dbReference type="NCBIfam" id="TIGR00083">
    <property type="entry name" value="ribF"/>
    <property type="match status" value="1"/>
</dbReference>
<evidence type="ECO:0000313" key="16">
    <source>
        <dbReference type="EMBL" id="SSC11590.1"/>
    </source>
</evidence>
<evidence type="ECO:0000256" key="1">
    <source>
        <dbReference type="ARBA" id="ARBA00004726"/>
    </source>
</evidence>
<gene>
    <name evidence="16" type="ORF">MESINF_0141</name>
</gene>
<dbReference type="InterPro" id="IPR015865">
    <property type="entry name" value="Riboflavin_kinase_bac/euk"/>
</dbReference>
<evidence type="ECO:0000256" key="10">
    <source>
        <dbReference type="ARBA" id="ARBA00022840"/>
    </source>
</evidence>
<dbReference type="UniPathway" id="UPA00277">
    <property type="reaction ID" value="UER00407"/>
</dbReference>
<evidence type="ECO:0000256" key="6">
    <source>
        <dbReference type="ARBA" id="ARBA00022695"/>
    </source>
</evidence>
<keyword evidence="9 14" id="KW-0274">FAD</keyword>
<comment type="catalytic activity">
    <reaction evidence="13 14">
        <text>FMN + ATP + H(+) = FAD + diphosphate</text>
        <dbReference type="Rhea" id="RHEA:17237"/>
        <dbReference type="ChEBI" id="CHEBI:15378"/>
        <dbReference type="ChEBI" id="CHEBI:30616"/>
        <dbReference type="ChEBI" id="CHEBI:33019"/>
        <dbReference type="ChEBI" id="CHEBI:57692"/>
        <dbReference type="ChEBI" id="CHEBI:58210"/>
        <dbReference type="EC" id="2.7.7.2"/>
    </reaction>
</comment>
<comment type="pathway">
    <text evidence="1 14">Cofactor biosynthesis; FAD biosynthesis; FAD from FMN: step 1/1.</text>
</comment>
<dbReference type="InterPro" id="IPR015864">
    <property type="entry name" value="FAD_synthase"/>
</dbReference>
<reference evidence="16 17" key="1">
    <citation type="submission" date="2017-01" db="EMBL/GenBank/DDBJ databases">
        <authorList>
            <person name="Erauso G."/>
        </authorList>
    </citation>
    <scope>NUCLEOTIDE SEQUENCE [LARGE SCALE GENOMIC DNA]</scope>
    <source>
        <strain evidence="16">MESINF1</strain>
    </source>
</reference>
<dbReference type="InterPro" id="IPR014729">
    <property type="entry name" value="Rossmann-like_a/b/a_fold"/>
</dbReference>
<dbReference type="InterPro" id="IPR023465">
    <property type="entry name" value="Riboflavin_kinase_dom_sf"/>
</dbReference>
<evidence type="ECO:0000256" key="13">
    <source>
        <dbReference type="ARBA" id="ARBA00049494"/>
    </source>
</evidence>
<evidence type="ECO:0000256" key="9">
    <source>
        <dbReference type="ARBA" id="ARBA00022827"/>
    </source>
</evidence>
<dbReference type="Pfam" id="PF06574">
    <property type="entry name" value="FAD_syn"/>
    <property type="match status" value="1"/>
</dbReference>
<dbReference type="PANTHER" id="PTHR22749">
    <property type="entry name" value="RIBOFLAVIN KINASE/FMN ADENYLYLTRANSFERASE"/>
    <property type="match status" value="1"/>
</dbReference>
<dbReference type="Gene3D" id="2.40.30.30">
    <property type="entry name" value="Riboflavin kinase-like"/>
    <property type="match status" value="1"/>
</dbReference>
<protein>
    <recommendedName>
        <fullName evidence="14">Riboflavin biosynthesis protein</fullName>
    </recommendedName>
    <domain>
        <recommendedName>
            <fullName evidence="14">Riboflavin kinase</fullName>
            <ecNumber evidence="14">2.7.1.26</ecNumber>
        </recommendedName>
        <alternativeName>
            <fullName evidence="14">Flavokinase</fullName>
        </alternativeName>
    </domain>
    <domain>
        <recommendedName>
            <fullName evidence="14">FMN adenylyltransferase</fullName>
            <ecNumber evidence="14">2.7.7.2</ecNumber>
        </recommendedName>
        <alternativeName>
            <fullName evidence="14">FAD pyrophosphorylase</fullName>
        </alternativeName>
        <alternativeName>
            <fullName evidence="14">FAD synthase</fullName>
        </alternativeName>
    </domain>
</protein>
<evidence type="ECO:0000256" key="12">
    <source>
        <dbReference type="ARBA" id="ARBA00047880"/>
    </source>
</evidence>
<comment type="pathway">
    <text evidence="2 14">Cofactor biosynthesis; FMN biosynthesis; FMN from riboflavin (ATP route): step 1/1.</text>
</comment>
<evidence type="ECO:0000259" key="15">
    <source>
        <dbReference type="SMART" id="SM00904"/>
    </source>
</evidence>
<keyword evidence="5 14" id="KW-0808">Transferase</keyword>
<dbReference type="PANTHER" id="PTHR22749:SF6">
    <property type="entry name" value="RIBOFLAVIN KINASE"/>
    <property type="match status" value="1"/>
</dbReference>
<dbReference type="EC" id="2.7.1.26" evidence="14"/>
<accession>A0A7Z7LDD2</accession>
<keyword evidence="3 14" id="KW-0285">Flavoprotein</keyword>
<dbReference type="RefSeq" id="WP_169698046.1">
    <property type="nucleotide sequence ID" value="NZ_LS974202.1"/>
</dbReference>
<comment type="catalytic activity">
    <reaction evidence="12 14">
        <text>riboflavin + ATP = FMN + ADP + H(+)</text>
        <dbReference type="Rhea" id="RHEA:14357"/>
        <dbReference type="ChEBI" id="CHEBI:15378"/>
        <dbReference type="ChEBI" id="CHEBI:30616"/>
        <dbReference type="ChEBI" id="CHEBI:57986"/>
        <dbReference type="ChEBI" id="CHEBI:58210"/>
        <dbReference type="ChEBI" id="CHEBI:456216"/>
        <dbReference type="EC" id="2.7.1.26"/>
    </reaction>
</comment>
<evidence type="ECO:0000256" key="11">
    <source>
        <dbReference type="ARBA" id="ARBA00023268"/>
    </source>
</evidence>
<evidence type="ECO:0000256" key="8">
    <source>
        <dbReference type="ARBA" id="ARBA00022777"/>
    </source>
</evidence>
<dbReference type="GO" id="GO:0005524">
    <property type="term" value="F:ATP binding"/>
    <property type="evidence" value="ECO:0007669"/>
    <property type="project" value="UniProtKB-UniRule"/>
</dbReference>
<sequence length="295" mass="33693">MCVTCIGNFDGVHLGHRRIMKRTVELAERLGVRSSAISIIYPWAYYFPNFPGIIYPVSQRIELILSTGIHKVITANMAEIKHLEPREFVTGLIEQGVNGIVVGRDFTFGNGAKGNTALLEEMASEMGFFVDTVPDCMLDGRRISSSWIREALAKGEIRQANALLGKRYSIRGRVYRDQQLGSKMGFPTANITRGEERLVTPKSGVYIVKSNIEGKELFGLLNVGFRPTVQVTEEVKYEVYYFDFYGDLYDKNIEIEFLEFIRPELKFDGLQLLIEQIKHDEKIARRWLELHSEEL</sequence>
<organism evidence="16 17">
    <name type="scientific">Mesotoga infera</name>
    <dbReference type="NCBI Taxonomy" id="1236046"/>
    <lineage>
        <taxon>Bacteria</taxon>
        <taxon>Thermotogati</taxon>
        <taxon>Thermotogota</taxon>
        <taxon>Thermotogae</taxon>
        <taxon>Kosmotogales</taxon>
        <taxon>Kosmotogaceae</taxon>
        <taxon>Mesotoga</taxon>
    </lineage>
</organism>
<evidence type="ECO:0000256" key="7">
    <source>
        <dbReference type="ARBA" id="ARBA00022741"/>
    </source>
</evidence>
<keyword evidence="17" id="KW-1185">Reference proteome</keyword>
<dbReference type="KEGG" id="minf:MESINF_0141"/>
<dbReference type="GO" id="GO:0009398">
    <property type="term" value="P:FMN biosynthetic process"/>
    <property type="evidence" value="ECO:0007669"/>
    <property type="project" value="UniProtKB-UniRule"/>
</dbReference>
<keyword evidence="7 14" id="KW-0547">Nucleotide-binding</keyword>
<dbReference type="EMBL" id="LS974202">
    <property type="protein sequence ID" value="SSC11590.1"/>
    <property type="molecule type" value="Genomic_DNA"/>
</dbReference>
<dbReference type="EC" id="2.7.7.2" evidence="14"/>
<dbReference type="PIRSF" id="PIRSF004491">
    <property type="entry name" value="FAD_Synth"/>
    <property type="match status" value="1"/>
</dbReference>
<keyword evidence="6 14" id="KW-0548">Nucleotidyltransferase</keyword>
<dbReference type="GO" id="GO:0006747">
    <property type="term" value="P:FAD biosynthetic process"/>
    <property type="evidence" value="ECO:0007669"/>
    <property type="project" value="UniProtKB-UniRule"/>
</dbReference>
<dbReference type="UniPathway" id="UPA00276">
    <property type="reaction ID" value="UER00406"/>
</dbReference>
<keyword evidence="11" id="KW-0511">Multifunctional enzyme</keyword>
<dbReference type="Gene3D" id="3.40.50.620">
    <property type="entry name" value="HUPs"/>
    <property type="match status" value="1"/>
</dbReference>
<dbReference type="SUPFAM" id="SSF82114">
    <property type="entry name" value="Riboflavin kinase-like"/>
    <property type="match status" value="1"/>
</dbReference>
<keyword evidence="4 14" id="KW-0288">FMN</keyword>
<evidence type="ECO:0000256" key="14">
    <source>
        <dbReference type="PIRNR" id="PIRNR004491"/>
    </source>
</evidence>
<dbReference type="AlphaFoldDB" id="A0A7Z7LDD2"/>
<dbReference type="InterPro" id="IPR002606">
    <property type="entry name" value="Riboflavin_kinase_bac"/>
</dbReference>
<dbReference type="CDD" id="cd02064">
    <property type="entry name" value="FAD_synthetase_N"/>
    <property type="match status" value="1"/>
</dbReference>
<feature type="domain" description="Riboflavin kinase" evidence="15">
    <location>
        <begin position="163"/>
        <end position="289"/>
    </location>
</feature>
<keyword evidence="10 14" id="KW-0067">ATP-binding</keyword>
<evidence type="ECO:0000256" key="2">
    <source>
        <dbReference type="ARBA" id="ARBA00005201"/>
    </source>
</evidence>
<dbReference type="SUPFAM" id="SSF52374">
    <property type="entry name" value="Nucleotidylyl transferase"/>
    <property type="match status" value="1"/>
</dbReference>
<evidence type="ECO:0000256" key="3">
    <source>
        <dbReference type="ARBA" id="ARBA00022630"/>
    </source>
</evidence>